<name>A0A2P6QWI6_ROSCH</name>
<keyword evidence="2" id="KW-1185">Reference proteome</keyword>
<evidence type="ECO:0000313" key="1">
    <source>
        <dbReference type="EMBL" id="PRQ38562.1"/>
    </source>
</evidence>
<dbReference type="EMBL" id="PDCK01000042">
    <property type="protein sequence ID" value="PRQ38562.1"/>
    <property type="molecule type" value="Genomic_DNA"/>
</dbReference>
<gene>
    <name evidence="1" type="ORF">RchiOBHm_Chr4g0415361</name>
</gene>
<dbReference type="AlphaFoldDB" id="A0A2P6QWI6"/>
<reference evidence="1 2" key="1">
    <citation type="journal article" date="2018" name="Nat. Genet.">
        <title>The Rosa genome provides new insights in the design of modern roses.</title>
        <authorList>
            <person name="Bendahmane M."/>
        </authorList>
    </citation>
    <scope>NUCLEOTIDE SEQUENCE [LARGE SCALE GENOMIC DNA]</scope>
    <source>
        <strain evidence="2">cv. Old Blush</strain>
    </source>
</reference>
<evidence type="ECO:0000313" key="2">
    <source>
        <dbReference type="Proteomes" id="UP000238479"/>
    </source>
</evidence>
<dbReference type="Proteomes" id="UP000238479">
    <property type="component" value="Chromosome 4"/>
</dbReference>
<dbReference type="Gramene" id="PRQ38562">
    <property type="protein sequence ID" value="PRQ38562"/>
    <property type="gene ID" value="RchiOBHm_Chr4g0415361"/>
</dbReference>
<comment type="caution">
    <text evidence="1">The sequence shown here is derived from an EMBL/GenBank/DDBJ whole genome shotgun (WGS) entry which is preliminary data.</text>
</comment>
<organism evidence="1 2">
    <name type="scientific">Rosa chinensis</name>
    <name type="common">China rose</name>
    <dbReference type="NCBI Taxonomy" id="74649"/>
    <lineage>
        <taxon>Eukaryota</taxon>
        <taxon>Viridiplantae</taxon>
        <taxon>Streptophyta</taxon>
        <taxon>Embryophyta</taxon>
        <taxon>Tracheophyta</taxon>
        <taxon>Spermatophyta</taxon>
        <taxon>Magnoliopsida</taxon>
        <taxon>eudicotyledons</taxon>
        <taxon>Gunneridae</taxon>
        <taxon>Pentapetalae</taxon>
        <taxon>rosids</taxon>
        <taxon>fabids</taxon>
        <taxon>Rosales</taxon>
        <taxon>Rosaceae</taxon>
        <taxon>Rosoideae</taxon>
        <taxon>Rosoideae incertae sedis</taxon>
        <taxon>Rosa</taxon>
    </lineage>
</organism>
<accession>A0A2P6QWI6</accession>
<protein>
    <submittedName>
        <fullName evidence="1">Uncharacterized protein</fullName>
    </submittedName>
</protein>
<proteinExistence type="predicted"/>
<sequence length="82" mass="9056">MVPMVVPCQEFSKGERTEPWVHVWIKNYSRRGLSGQICSLHEKVGGLEGDQLSNHRQLAFLLAQCTIHGAEPSFGGGAFPSF</sequence>